<keyword evidence="4" id="KW-0732">Signal</keyword>
<dbReference type="Gene3D" id="3.40.50.1820">
    <property type="entry name" value="alpha/beta hydrolase"/>
    <property type="match status" value="1"/>
</dbReference>
<dbReference type="EMBL" id="JAVRJZ010000018">
    <property type="protein sequence ID" value="KAK2708996.1"/>
    <property type="molecule type" value="Genomic_DNA"/>
</dbReference>
<protein>
    <recommendedName>
        <fullName evidence="3">Palmitoyl-protein thioesterase 1</fullName>
        <ecNumber evidence="2">3.1.2.22</ecNumber>
    </recommendedName>
    <alternativeName>
        <fullName evidence="8">Palmitoyl-protein hydrolase 1</fullName>
    </alternativeName>
</protein>
<reference evidence="9" key="1">
    <citation type="submission" date="2023-07" db="EMBL/GenBank/DDBJ databases">
        <title>Chromosome-level genome assembly of Artemia franciscana.</title>
        <authorList>
            <person name="Jo E."/>
        </authorList>
    </citation>
    <scope>NUCLEOTIDE SEQUENCE</scope>
    <source>
        <tissue evidence="9">Whole body</tissue>
    </source>
</reference>
<name>A0AA88HK09_ARTSF</name>
<evidence type="ECO:0000256" key="2">
    <source>
        <dbReference type="ARBA" id="ARBA00012423"/>
    </source>
</evidence>
<evidence type="ECO:0000256" key="6">
    <source>
        <dbReference type="ARBA" id="ARBA00023157"/>
    </source>
</evidence>
<dbReference type="InterPro" id="IPR029058">
    <property type="entry name" value="AB_hydrolase_fold"/>
</dbReference>
<dbReference type="PRINTS" id="PR00414">
    <property type="entry name" value="PPTHIESTRASE"/>
</dbReference>
<evidence type="ECO:0000313" key="9">
    <source>
        <dbReference type="EMBL" id="KAK2708996.1"/>
    </source>
</evidence>
<evidence type="ECO:0000256" key="5">
    <source>
        <dbReference type="ARBA" id="ARBA00022801"/>
    </source>
</evidence>
<comment type="caution">
    <text evidence="9">The sequence shown here is derived from an EMBL/GenBank/DDBJ whole genome shotgun (WGS) entry which is preliminary data.</text>
</comment>
<dbReference type="SUPFAM" id="SSF53474">
    <property type="entry name" value="alpha/beta-Hydrolases"/>
    <property type="match status" value="1"/>
</dbReference>
<evidence type="ECO:0000313" key="10">
    <source>
        <dbReference type="Proteomes" id="UP001187531"/>
    </source>
</evidence>
<dbReference type="GO" id="GO:0006898">
    <property type="term" value="P:receptor-mediated endocytosis"/>
    <property type="evidence" value="ECO:0007669"/>
    <property type="project" value="TreeGrafter"/>
</dbReference>
<dbReference type="EC" id="3.1.2.22" evidence="2"/>
<dbReference type="Pfam" id="PF02089">
    <property type="entry name" value="Palm_thioest"/>
    <property type="match status" value="1"/>
</dbReference>
<comment type="similarity">
    <text evidence="1">Belongs to the palmitoyl-protein thioesterase family.</text>
</comment>
<organism evidence="9 10">
    <name type="scientific">Artemia franciscana</name>
    <name type="common">Brine shrimp</name>
    <name type="synonym">Artemia sanfranciscana</name>
    <dbReference type="NCBI Taxonomy" id="6661"/>
    <lineage>
        <taxon>Eukaryota</taxon>
        <taxon>Metazoa</taxon>
        <taxon>Ecdysozoa</taxon>
        <taxon>Arthropoda</taxon>
        <taxon>Crustacea</taxon>
        <taxon>Branchiopoda</taxon>
        <taxon>Anostraca</taxon>
        <taxon>Artemiidae</taxon>
        <taxon>Artemia</taxon>
    </lineage>
</organism>
<evidence type="ECO:0000256" key="7">
    <source>
        <dbReference type="ARBA" id="ARBA00023180"/>
    </source>
</evidence>
<keyword evidence="5" id="KW-0378">Hydrolase</keyword>
<dbReference type="GO" id="GO:0008474">
    <property type="term" value="F:palmitoyl-(protein) hydrolase activity"/>
    <property type="evidence" value="ECO:0007669"/>
    <property type="project" value="UniProtKB-EC"/>
</dbReference>
<evidence type="ECO:0000256" key="8">
    <source>
        <dbReference type="ARBA" id="ARBA00031934"/>
    </source>
</evidence>
<evidence type="ECO:0000256" key="1">
    <source>
        <dbReference type="ARBA" id="ARBA00010758"/>
    </source>
</evidence>
<keyword evidence="7" id="KW-0325">Glycoprotein</keyword>
<dbReference type="InterPro" id="IPR002472">
    <property type="entry name" value="Palm_thioest"/>
</dbReference>
<dbReference type="PANTHER" id="PTHR11247">
    <property type="entry name" value="PALMITOYL-PROTEIN THIOESTERASE/DOLICHYLDIPHOSPHATASE 1"/>
    <property type="match status" value="1"/>
</dbReference>
<gene>
    <name evidence="9" type="ORF">QYM36_014582</name>
</gene>
<dbReference type="Proteomes" id="UP001187531">
    <property type="component" value="Unassembled WGS sequence"/>
</dbReference>
<dbReference type="PANTHER" id="PTHR11247:SF8">
    <property type="entry name" value="PALMITOYL-PROTEIN THIOESTERASE 1"/>
    <property type="match status" value="1"/>
</dbReference>
<evidence type="ECO:0000256" key="3">
    <source>
        <dbReference type="ARBA" id="ARBA00014212"/>
    </source>
</evidence>
<keyword evidence="6" id="KW-1015">Disulfide bond</keyword>
<proteinExistence type="inferred from homology"/>
<keyword evidence="10" id="KW-1185">Reference proteome</keyword>
<sequence length="502" mass="57470">MLNMIWYGSMEKVEIFLLPSSQHSVETLEVFTSNILKDADKVPGFDDSPNGPYKTCKIKIWYIDLESGVAETFNTDVSFTNVLKSLRKGKVNPIFSPISCAFKKILTTLNHPGKTVVNIHVWKWQNERDNRGLTDSLSSLIQIYCAKITFYSEDFQVYLIPPEVPASVVILPVDIYEGQSPAWRGQVAIFAQNTQNYEFVKYLEMFPWPDDTGLCSGMIKKEEASFYYGDKLELINQCDFRSIPANMFSGKVYSLSSSCDVRGRHAEDARDFFSLANAESNVGFDAQNSYIIPPNKQIEIACKQLRKDEKLKNGYHGLGFSQGGLFLRGLAERCPTPPMKTLVTLGSQHQGIYGLPKCPGDKRYLKRGRGFPWAQRILAPAGYWHDPLDEQTYKKKSKFLADINNEVFINQKYRTNILRLQKLVLVKFNNDTTVQPKDSSWFGFYKPGTLNIQRLNESSLWFQDRIGLRQMGNRLLLLAKNGDHLQFTEEWLITNIVRPFFK</sequence>
<dbReference type="AlphaFoldDB" id="A0AA88HK09"/>
<accession>A0AA88HK09</accession>
<dbReference type="GO" id="GO:0005764">
    <property type="term" value="C:lysosome"/>
    <property type="evidence" value="ECO:0007669"/>
    <property type="project" value="TreeGrafter"/>
</dbReference>
<evidence type="ECO:0000256" key="4">
    <source>
        <dbReference type="ARBA" id="ARBA00022729"/>
    </source>
</evidence>